<sequence>MKMKLLFVTLLSFAATASYNPQQLKTLISKSYSNSDLKSNLKRMTSDGHYRNSYRTAREYLFGELHLKRDGGHGQYIRDVYCDEVYTNSTPNIGTIGRNRIPNHQVVNCEHTWPQSKFGGADQRYQVSDLHHLFPTQSRANSIRGNYNFGEVDSKNARLDDCQVSKFDNHTFEPPEFHKGNVARAMFYFSVRYGRSLNSHQERLFRQWHKQDPVDADERERNEKIERIQGNRNPFIDAPELVSEIQDF</sequence>
<name>A0ABY0IEG9_9BACT</name>
<keyword evidence="3" id="KW-0378">Hydrolase</keyword>
<comment type="similarity">
    <text evidence="1">Belongs to the EndA/NucM nuclease family.</text>
</comment>
<evidence type="ECO:0000313" key="5">
    <source>
        <dbReference type="EMBL" id="RZF21338.1"/>
    </source>
</evidence>
<reference evidence="6" key="1">
    <citation type="journal article" date="2019" name="Int. J. Syst. Evol. Microbiol.">
        <title>Halobacteriovorax valvorus sp. nov., a novel prokaryotic predator isolated from coastal seawater of China.</title>
        <authorList>
            <person name="Chen M.-X."/>
        </authorList>
    </citation>
    <scope>NUCLEOTIDE SEQUENCE [LARGE SCALE GENOMIC DNA]</scope>
    <source>
        <strain evidence="6">BL9</strain>
    </source>
</reference>
<evidence type="ECO:0000256" key="3">
    <source>
        <dbReference type="ARBA" id="ARBA00022801"/>
    </source>
</evidence>
<evidence type="ECO:0000313" key="6">
    <source>
        <dbReference type="Proteomes" id="UP000443582"/>
    </source>
</evidence>
<keyword evidence="6" id="KW-1185">Reference proteome</keyword>
<comment type="caution">
    <text evidence="5">The sequence shown here is derived from an EMBL/GenBank/DDBJ whole genome shotgun (WGS) entry which is preliminary data.</text>
</comment>
<dbReference type="SUPFAM" id="SSF54060">
    <property type="entry name" value="His-Me finger endonucleases"/>
    <property type="match status" value="1"/>
</dbReference>
<dbReference type="InterPro" id="IPR044925">
    <property type="entry name" value="His-Me_finger_sf"/>
</dbReference>
<dbReference type="Proteomes" id="UP000443582">
    <property type="component" value="Unassembled WGS sequence"/>
</dbReference>
<proteinExistence type="inferred from homology"/>
<dbReference type="EMBL" id="QDKL01000002">
    <property type="protein sequence ID" value="RZF21338.1"/>
    <property type="molecule type" value="Genomic_DNA"/>
</dbReference>
<organism evidence="5 6">
    <name type="scientific">Halobacteriovorax vibrionivorans</name>
    <dbReference type="NCBI Taxonomy" id="2152716"/>
    <lineage>
        <taxon>Bacteria</taxon>
        <taxon>Pseudomonadati</taxon>
        <taxon>Bdellovibrionota</taxon>
        <taxon>Bacteriovoracia</taxon>
        <taxon>Bacteriovoracales</taxon>
        <taxon>Halobacteriovoraceae</taxon>
        <taxon>Halobacteriovorax</taxon>
    </lineage>
</organism>
<dbReference type="InterPro" id="IPR007346">
    <property type="entry name" value="Endonuclease-I"/>
</dbReference>
<dbReference type="RefSeq" id="WP_114706405.1">
    <property type="nucleotide sequence ID" value="NZ_QDKL01000002.1"/>
</dbReference>
<feature type="chain" id="PRO_5046917613" evidence="4">
    <location>
        <begin position="18"/>
        <end position="248"/>
    </location>
</feature>
<evidence type="ECO:0000256" key="2">
    <source>
        <dbReference type="ARBA" id="ARBA00022722"/>
    </source>
</evidence>
<evidence type="ECO:0000256" key="4">
    <source>
        <dbReference type="SAM" id="SignalP"/>
    </source>
</evidence>
<evidence type="ECO:0000256" key="1">
    <source>
        <dbReference type="ARBA" id="ARBA00006429"/>
    </source>
</evidence>
<protein>
    <submittedName>
        <fullName evidence="5">Nuclease</fullName>
    </submittedName>
</protein>
<accession>A0ABY0IEG9</accession>
<dbReference type="PANTHER" id="PTHR33607:SF2">
    <property type="entry name" value="ENDONUCLEASE-1"/>
    <property type="match status" value="1"/>
</dbReference>
<keyword evidence="4" id="KW-0732">Signal</keyword>
<dbReference type="PANTHER" id="PTHR33607">
    <property type="entry name" value="ENDONUCLEASE-1"/>
    <property type="match status" value="1"/>
</dbReference>
<keyword evidence="2" id="KW-0540">Nuclease</keyword>
<gene>
    <name evidence="5" type="ORF">DAY19_06535</name>
</gene>
<feature type="signal peptide" evidence="4">
    <location>
        <begin position="1"/>
        <end position="17"/>
    </location>
</feature>
<dbReference type="Pfam" id="PF04231">
    <property type="entry name" value="Endonuclease_1"/>
    <property type="match status" value="1"/>
</dbReference>